<dbReference type="InterPro" id="IPR045298">
    <property type="entry name" value="Complex1_LYR_LYRM7"/>
</dbReference>
<feature type="compositionally biased region" description="Basic and acidic residues" evidence="9">
    <location>
        <begin position="86"/>
        <end position="95"/>
    </location>
</feature>
<evidence type="ECO:0000256" key="6">
    <source>
        <dbReference type="ARBA" id="ARBA00025809"/>
    </source>
</evidence>
<dbReference type="CDD" id="cd20267">
    <property type="entry name" value="Complex1_LYR_LYRM7"/>
    <property type="match status" value="1"/>
</dbReference>
<evidence type="ECO:0000259" key="10">
    <source>
        <dbReference type="Pfam" id="PF05347"/>
    </source>
</evidence>
<dbReference type="InterPro" id="IPR050435">
    <property type="entry name" value="MZM1/LYRM7"/>
</dbReference>
<dbReference type="AlphaFoldDB" id="A0A0K8RDD0"/>
<evidence type="ECO:0000256" key="7">
    <source>
        <dbReference type="ARBA" id="ARBA00026165"/>
    </source>
</evidence>
<dbReference type="PANTHER" id="PTHR46749">
    <property type="entry name" value="COMPLEX III ASSEMBLY FACTOR LYRM7"/>
    <property type="match status" value="1"/>
</dbReference>
<name>A0A0K8RDD0_IXORI</name>
<dbReference type="PANTHER" id="PTHR46749:SF1">
    <property type="entry name" value="COMPLEX III ASSEMBLY FACTOR LYRM7"/>
    <property type="match status" value="1"/>
</dbReference>
<protein>
    <recommendedName>
        <fullName evidence="7">Complex III assembly factor LYRM7</fullName>
    </recommendedName>
    <alternativeName>
        <fullName evidence="8">LYR motif-containing protein 7</fullName>
    </alternativeName>
</protein>
<evidence type="ECO:0000256" key="2">
    <source>
        <dbReference type="ARBA" id="ARBA00009508"/>
    </source>
</evidence>
<comment type="subcellular location">
    <subcellularLocation>
        <location evidence="1">Mitochondrion matrix</location>
    </subcellularLocation>
</comment>
<comment type="function">
    <text evidence="5">Assembly factor required for Rieske Fe-S protein UQCRFS1 incorporation into the cytochrome b-c1 (CIII) complex. Functions as a chaperone, binding to this subunit within the mitochondrial matrix and stabilizing it prior to its translocation and insertion into the late CIII dimeric intermediate within the mitochondrial inner membrane.</text>
</comment>
<organism evidence="11">
    <name type="scientific">Ixodes ricinus</name>
    <name type="common">Common tick</name>
    <name type="synonym">Acarus ricinus</name>
    <dbReference type="NCBI Taxonomy" id="34613"/>
    <lineage>
        <taxon>Eukaryota</taxon>
        <taxon>Metazoa</taxon>
        <taxon>Ecdysozoa</taxon>
        <taxon>Arthropoda</taxon>
        <taxon>Chelicerata</taxon>
        <taxon>Arachnida</taxon>
        <taxon>Acari</taxon>
        <taxon>Parasitiformes</taxon>
        <taxon>Ixodida</taxon>
        <taxon>Ixodoidea</taxon>
        <taxon>Ixodidae</taxon>
        <taxon>Ixodinae</taxon>
        <taxon>Ixodes</taxon>
    </lineage>
</organism>
<accession>A0A0K8RDD0</accession>
<comment type="similarity">
    <text evidence="2">Belongs to the complex I LYR family.</text>
</comment>
<dbReference type="GO" id="GO:0044183">
    <property type="term" value="F:protein folding chaperone"/>
    <property type="evidence" value="ECO:0007669"/>
    <property type="project" value="TreeGrafter"/>
</dbReference>
<evidence type="ECO:0000313" key="11">
    <source>
        <dbReference type="EMBL" id="JAA68873.1"/>
    </source>
</evidence>
<proteinExistence type="evidence at transcript level"/>
<evidence type="ECO:0000256" key="1">
    <source>
        <dbReference type="ARBA" id="ARBA00004305"/>
    </source>
</evidence>
<dbReference type="InterPro" id="IPR008011">
    <property type="entry name" value="Complex1_LYR_dom"/>
</dbReference>
<dbReference type="Pfam" id="PF05347">
    <property type="entry name" value="Complex1_LYR"/>
    <property type="match status" value="1"/>
</dbReference>
<feature type="domain" description="Complex 1 LYR protein" evidence="10">
    <location>
        <begin position="11"/>
        <end position="65"/>
    </location>
</feature>
<reference evidence="11" key="1">
    <citation type="submission" date="2012-12" db="EMBL/GenBank/DDBJ databases">
        <title>Identification and characterization of a phenylalanine ammonia-lyase gene family in Isatis indigotica Fort.</title>
        <authorList>
            <person name="Liu Q."/>
            <person name="Chen J."/>
            <person name="Zhou X."/>
            <person name="Di P."/>
            <person name="Xiao Y."/>
            <person name="Xuan H."/>
            <person name="Zhang L."/>
            <person name="Chen W."/>
        </authorList>
    </citation>
    <scope>NUCLEOTIDE SEQUENCE</scope>
    <source>
        <tissue evidence="11">Salivary gland</tissue>
    </source>
</reference>
<feature type="region of interest" description="Disordered" evidence="9">
    <location>
        <begin position="86"/>
        <end position="108"/>
    </location>
</feature>
<dbReference type="EMBL" id="GADI01004935">
    <property type="protein sequence ID" value="JAA68873.1"/>
    <property type="molecule type" value="mRNA"/>
</dbReference>
<dbReference type="GO" id="GO:0005759">
    <property type="term" value="C:mitochondrial matrix"/>
    <property type="evidence" value="ECO:0007669"/>
    <property type="project" value="UniProtKB-SubCell"/>
</dbReference>
<evidence type="ECO:0000256" key="5">
    <source>
        <dbReference type="ARBA" id="ARBA00025430"/>
    </source>
</evidence>
<keyword evidence="3" id="KW-0496">Mitochondrion</keyword>
<comment type="subunit">
    <text evidence="6">Interacts with UQCRFS1.</text>
</comment>
<evidence type="ECO:0000256" key="8">
    <source>
        <dbReference type="ARBA" id="ARBA00031830"/>
    </source>
</evidence>
<sequence>MSTTGSTRSLVLHSYKTLHRTIGRVFQGDTDTIRAAKVQVRQEFAKNAFEADSAKIQELLKVAEEVDLVLRRDVVQAVRDEEGRYELQLKPHHLQDNASVAHPTEKPK</sequence>
<evidence type="ECO:0000256" key="4">
    <source>
        <dbReference type="ARBA" id="ARBA00023186"/>
    </source>
</evidence>
<dbReference type="GO" id="GO:0034551">
    <property type="term" value="P:mitochondrial respiratory chain complex III assembly"/>
    <property type="evidence" value="ECO:0007669"/>
    <property type="project" value="InterPro"/>
</dbReference>
<evidence type="ECO:0000256" key="3">
    <source>
        <dbReference type="ARBA" id="ARBA00023128"/>
    </source>
</evidence>
<keyword evidence="4" id="KW-0143">Chaperone</keyword>
<evidence type="ECO:0000256" key="9">
    <source>
        <dbReference type="SAM" id="MobiDB-lite"/>
    </source>
</evidence>